<feature type="transmembrane region" description="Helical" evidence="7">
    <location>
        <begin position="35"/>
        <end position="57"/>
    </location>
</feature>
<comment type="caution">
    <text evidence="9">The sequence shown here is derived from an EMBL/GenBank/DDBJ whole genome shotgun (WGS) entry which is preliminary data.</text>
</comment>
<keyword evidence="4 7" id="KW-0812">Transmembrane</keyword>
<organism evidence="9 10">
    <name type="scientific">Heyndrickxia oleronia</name>
    <dbReference type="NCBI Taxonomy" id="38875"/>
    <lineage>
        <taxon>Bacteria</taxon>
        <taxon>Bacillati</taxon>
        <taxon>Bacillota</taxon>
        <taxon>Bacilli</taxon>
        <taxon>Bacillales</taxon>
        <taxon>Bacillaceae</taxon>
        <taxon>Heyndrickxia</taxon>
    </lineage>
</organism>
<protein>
    <recommendedName>
        <fullName evidence="8">YetF C-terminal domain-containing protein</fullName>
    </recommendedName>
</protein>
<dbReference type="PANTHER" id="PTHR34582">
    <property type="entry name" value="UPF0702 TRANSMEMBRANE PROTEIN YCAP"/>
    <property type="match status" value="1"/>
</dbReference>
<keyword evidence="6 7" id="KW-0472">Membrane</keyword>
<dbReference type="RefSeq" id="WP_078111160.1">
    <property type="nucleotide sequence ID" value="NZ_CP065424.1"/>
</dbReference>
<feature type="transmembrane region" description="Helical" evidence="7">
    <location>
        <begin position="63"/>
        <end position="83"/>
    </location>
</feature>
<dbReference type="Pfam" id="PF07870">
    <property type="entry name" value="DUF1657"/>
    <property type="match status" value="1"/>
</dbReference>
<reference evidence="9 10" key="1">
    <citation type="submission" date="2017-01" db="EMBL/GenBank/DDBJ databases">
        <title>Draft genome sequence of Bacillus oleronius.</title>
        <authorList>
            <person name="Allam M."/>
        </authorList>
    </citation>
    <scope>NUCLEOTIDE SEQUENCE [LARGE SCALE GENOMIC DNA]</scope>
    <source>
        <strain evidence="9 10">DSM 9356</strain>
    </source>
</reference>
<dbReference type="PANTHER" id="PTHR34582:SF7">
    <property type="entry name" value="UPF0702 TRANSMEMBRANE PROTEIN YDFS"/>
    <property type="match status" value="1"/>
</dbReference>
<evidence type="ECO:0000256" key="2">
    <source>
        <dbReference type="ARBA" id="ARBA00006448"/>
    </source>
</evidence>
<evidence type="ECO:0000256" key="1">
    <source>
        <dbReference type="ARBA" id="ARBA00004651"/>
    </source>
</evidence>
<dbReference type="GO" id="GO:0005886">
    <property type="term" value="C:plasma membrane"/>
    <property type="evidence" value="ECO:0007669"/>
    <property type="project" value="UniProtKB-SubCell"/>
</dbReference>
<evidence type="ECO:0000256" key="6">
    <source>
        <dbReference type="ARBA" id="ARBA00023136"/>
    </source>
</evidence>
<dbReference type="InterPro" id="IPR012452">
    <property type="entry name" value="DUF1657"/>
</dbReference>
<feature type="transmembrane region" description="Helical" evidence="7">
    <location>
        <begin position="6"/>
        <end position="23"/>
    </location>
</feature>
<dbReference type="EMBL" id="MTLA01000329">
    <property type="protein sequence ID" value="OOP66342.1"/>
    <property type="molecule type" value="Genomic_DNA"/>
</dbReference>
<dbReference type="InterPro" id="IPR023090">
    <property type="entry name" value="UPF0702_alpha/beta_dom_sf"/>
</dbReference>
<accession>A0A8E2I4S9</accession>
<evidence type="ECO:0000313" key="10">
    <source>
        <dbReference type="Proteomes" id="UP000189761"/>
    </source>
</evidence>
<dbReference type="AlphaFoldDB" id="A0A8E2I4S9"/>
<comment type="similarity">
    <text evidence="2">Belongs to the UPF0702 family.</text>
</comment>
<evidence type="ECO:0000256" key="3">
    <source>
        <dbReference type="ARBA" id="ARBA00022475"/>
    </source>
</evidence>
<feature type="domain" description="YetF C-terminal" evidence="8">
    <location>
        <begin position="84"/>
        <end position="215"/>
    </location>
</feature>
<evidence type="ECO:0000259" key="8">
    <source>
        <dbReference type="Pfam" id="PF04239"/>
    </source>
</evidence>
<dbReference type="InterPro" id="IPR007353">
    <property type="entry name" value="DUF421"/>
</dbReference>
<dbReference type="Gene3D" id="3.30.240.20">
    <property type="entry name" value="bsu07140 like domains"/>
    <property type="match status" value="2"/>
</dbReference>
<proteinExistence type="inferred from homology"/>
<name>A0A8E2I4S9_9BACI</name>
<keyword evidence="10" id="KW-1185">Reference proteome</keyword>
<sequence>MSVPAWFEVILRSITALIVLFFITKFLGRKQITQLTLFEYIIAITIGSIVAEISTGIEKNFLYGIYSLLVWSLLPLGILFLSLKSKKFRDFIDGTPKVIIKEGKIQEDTLTKEKYTVDDLTELLRKKNAFNLADVEFAVLEPNGDLNVLLKKENQPITPKDIQLQVAPEKEAKTVISEGQILDEALGETVFNRAWLKAELEKLNVALDNVFIGQIDSYGKLTVDIYDDKIQLPNSQERALLLATLKKCQADLELFTLATESKPAQEMYKLNAKRIENMVNRIKPFLVE</sequence>
<gene>
    <name evidence="9" type="ORF">BWZ43_21460</name>
</gene>
<dbReference type="Pfam" id="PF04239">
    <property type="entry name" value="DUF421"/>
    <property type="match status" value="1"/>
</dbReference>
<keyword evidence="3" id="KW-1003">Cell membrane</keyword>
<evidence type="ECO:0000256" key="5">
    <source>
        <dbReference type="ARBA" id="ARBA00022989"/>
    </source>
</evidence>
<evidence type="ECO:0000256" key="4">
    <source>
        <dbReference type="ARBA" id="ARBA00022692"/>
    </source>
</evidence>
<evidence type="ECO:0000313" key="9">
    <source>
        <dbReference type="EMBL" id="OOP66342.1"/>
    </source>
</evidence>
<keyword evidence="5 7" id="KW-1133">Transmembrane helix</keyword>
<dbReference type="Proteomes" id="UP000189761">
    <property type="component" value="Unassembled WGS sequence"/>
</dbReference>
<comment type="subcellular location">
    <subcellularLocation>
        <location evidence="1">Cell membrane</location>
        <topology evidence="1">Multi-pass membrane protein</topology>
    </subcellularLocation>
</comment>
<evidence type="ECO:0000256" key="7">
    <source>
        <dbReference type="SAM" id="Phobius"/>
    </source>
</evidence>